<gene>
    <name evidence="3" type="ORF">FHR75_003592</name>
</gene>
<protein>
    <recommendedName>
        <fullName evidence="5">Peptidase C60 sortase A and B</fullName>
    </recommendedName>
</protein>
<dbReference type="Proteomes" id="UP000533269">
    <property type="component" value="Unassembled WGS sequence"/>
</dbReference>
<dbReference type="SUPFAM" id="SSF63817">
    <property type="entry name" value="Sortase"/>
    <property type="match status" value="1"/>
</dbReference>
<dbReference type="CDD" id="cd05829">
    <property type="entry name" value="Sortase_F"/>
    <property type="match status" value="1"/>
</dbReference>
<organism evidence="3 4">
    <name type="scientific">Kineococcus radiotolerans</name>
    <dbReference type="NCBI Taxonomy" id="131568"/>
    <lineage>
        <taxon>Bacteria</taxon>
        <taxon>Bacillati</taxon>
        <taxon>Actinomycetota</taxon>
        <taxon>Actinomycetes</taxon>
        <taxon>Kineosporiales</taxon>
        <taxon>Kineosporiaceae</taxon>
        <taxon>Kineococcus</taxon>
    </lineage>
</organism>
<keyword evidence="1" id="KW-0378">Hydrolase</keyword>
<reference evidence="3 4" key="2">
    <citation type="submission" date="2020-08" db="EMBL/GenBank/DDBJ databases">
        <authorList>
            <person name="Partida-Martinez L."/>
            <person name="Huntemann M."/>
            <person name="Clum A."/>
            <person name="Wang J."/>
            <person name="Palaniappan K."/>
            <person name="Ritter S."/>
            <person name="Chen I.-M."/>
            <person name="Stamatis D."/>
            <person name="Reddy T."/>
            <person name="O'Malley R."/>
            <person name="Daum C."/>
            <person name="Shapiro N."/>
            <person name="Ivanova N."/>
            <person name="Kyrpides N."/>
            <person name="Woyke T."/>
        </authorList>
    </citation>
    <scope>NUCLEOTIDE SEQUENCE [LARGE SCALE GENOMIC DNA]</scope>
    <source>
        <strain evidence="3 4">AS2.23</strain>
    </source>
</reference>
<reference evidence="3 4" key="1">
    <citation type="submission" date="2020-08" db="EMBL/GenBank/DDBJ databases">
        <title>The Agave Microbiome: Exploring the role of microbial communities in plant adaptations to desert environments.</title>
        <authorList>
            <person name="Partida-Martinez L.P."/>
        </authorList>
    </citation>
    <scope>NUCLEOTIDE SEQUENCE [LARGE SCALE GENOMIC DNA]</scope>
    <source>
        <strain evidence="3 4">AS2.23</strain>
    </source>
</reference>
<evidence type="ECO:0000256" key="1">
    <source>
        <dbReference type="ARBA" id="ARBA00022801"/>
    </source>
</evidence>
<name>A0A7W4TQS9_KINRA</name>
<dbReference type="InterPro" id="IPR042001">
    <property type="entry name" value="Sortase_F"/>
</dbReference>
<dbReference type="AlphaFoldDB" id="A0A7W4TQS9"/>
<dbReference type="EMBL" id="JACHVY010000004">
    <property type="protein sequence ID" value="MBB2902756.1"/>
    <property type="molecule type" value="Genomic_DNA"/>
</dbReference>
<keyword evidence="2" id="KW-0812">Transmembrane</keyword>
<proteinExistence type="predicted"/>
<sequence length="243" mass="24559">MRAPRPEARRDGGAPVPVRPRAGVRAVLACALALVGVLLIAGWWLARPAAGFGTPLPAPPAAAPTATAPALAPGPVVSAAVPAPVGRRDAAPVPAAPEPVPVRLEVPALGVDAPVVPVGVDGAGALAVPDDPRVVGWYRWGPVPGEAGNAVLAGHVDTRDAGPGALFDLQDVADGTLVRVTSSDGSVSEHAVTARRSYPKDELPTGELFARQGPPQLVLVTCGGDFDPRTGTYEDNVVVTARA</sequence>
<dbReference type="Pfam" id="PF04203">
    <property type="entry name" value="Sortase"/>
    <property type="match status" value="1"/>
</dbReference>
<evidence type="ECO:0000256" key="2">
    <source>
        <dbReference type="SAM" id="Phobius"/>
    </source>
</evidence>
<dbReference type="RefSeq" id="WP_221184059.1">
    <property type="nucleotide sequence ID" value="NZ_JACHVY010000004.1"/>
</dbReference>
<keyword evidence="2" id="KW-0472">Membrane</keyword>
<comment type="caution">
    <text evidence="3">The sequence shown here is derived from an EMBL/GenBank/DDBJ whole genome shotgun (WGS) entry which is preliminary data.</text>
</comment>
<dbReference type="GO" id="GO:0016787">
    <property type="term" value="F:hydrolase activity"/>
    <property type="evidence" value="ECO:0007669"/>
    <property type="project" value="UniProtKB-KW"/>
</dbReference>
<dbReference type="InterPro" id="IPR005754">
    <property type="entry name" value="Sortase"/>
</dbReference>
<dbReference type="Gene3D" id="2.40.260.10">
    <property type="entry name" value="Sortase"/>
    <property type="match status" value="1"/>
</dbReference>
<feature type="transmembrane region" description="Helical" evidence="2">
    <location>
        <begin position="26"/>
        <end position="46"/>
    </location>
</feature>
<evidence type="ECO:0000313" key="3">
    <source>
        <dbReference type="EMBL" id="MBB2902756.1"/>
    </source>
</evidence>
<keyword evidence="2" id="KW-1133">Transmembrane helix</keyword>
<accession>A0A7W4TQS9</accession>
<evidence type="ECO:0008006" key="5">
    <source>
        <dbReference type="Google" id="ProtNLM"/>
    </source>
</evidence>
<dbReference type="InterPro" id="IPR023365">
    <property type="entry name" value="Sortase_dom-sf"/>
</dbReference>
<evidence type="ECO:0000313" key="4">
    <source>
        <dbReference type="Proteomes" id="UP000533269"/>
    </source>
</evidence>